<evidence type="ECO:0000256" key="5">
    <source>
        <dbReference type="ARBA" id="ARBA00023237"/>
    </source>
</evidence>
<dbReference type="AlphaFoldDB" id="A0A0A2LZY0"/>
<protein>
    <recommendedName>
        <fullName evidence="11">Carbohydrate-binding protein SusD</fullName>
    </recommendedName>
</protein>
<gene>
    <name evidence="9" type="ORF">Q765_19815</name>
</gene>
<reference evidence="9 10" key="1">
    <citation type="submission" date="2013-09" db="EMBL/GenBank/DDBJ databases">
        <authorList>
            <person name="Zeng Z."/>
            <person name="Chen C."/>
        </authorList>
    </citation>
    <scope>NUCLEOTIDE SEQUENCE [LARGE SCALE GENOMIC DNA]</scope>
    <source>
        <strain evidence="9 10">WB 3.3-2</strain>
    </source>
</reference>
<evidence type="ECO:0000256" key="3">
    <source>
        <dbReference type="ARBA" id="ARBA00022729"/>
    </source>
</evidence>
<sequence>MKNIRILLFVVAASLFSACNDAIDIIQPSELTPEVAFETVEDLRLGLNGVYSGAGGENIILFTSLFTDEVKLGRANGGQGTNGELAFQLNAASGDPGSIWLSNYTLINYANRLIAGAANVTPTEAEQDEYNDIIAQCRVLRAWAHFQLLTFFSEDMTNDNALGVIAVDFVPTTDQQLARNTNAEVYALINSDFAFADENLIRFTNRSTNRTAVSIDFVNALRSRMALYRGRYEEANTNLDALITAYPLTQRGAVTAADGTYRGDYFGMFKNTNLPAQETIFKLERTIGGLGNFYQYWASVNSTTTGSPFYEVSTALFNTVNTATDGRRSVIVDVSAAPSYTIRPVGKYTDGNEQLNLLGDVQIFRGSELRFIKAEILANAGDLQGAMDYVNLVRRARNNSTRTGTVGVLPLPSNGAVGVWKAILDERRAELAFEGFRYTDLRRLGAKANATVDRAPADCAFNDACTLPIDDHRWIMPIPLEELQANRNIQQNPGY</sequence>
<dbReference type="OrthoDB" id="630434at2"/>
<dbReference type="Pfam" id="PF07980">
    <property type="entry name" value="SusD_RagB"/>
    <property type="match status" value="1"/>
</dbReference>
<dbReference type="Pfam" id="PF14322">
    <property type="entry name" value="SusD-like_3"/>
    <property type="match status" value="1"/>
</dbReference>
<proteinExistence type="inferred from homology"/>
<evidence type="ECO:0000256" key="4">
    <source>
        <dbReference type="ARBA" id="ARBA00023136"/>
    </source>
</evidence>
<name>A0A0A2LZY0_9FLAO</name>
<dbReference type="SUPFAM" id="SSF48452">
    <property type="entry name" value="TPR-like"/>
    <property type="match status" value="1"/>
</dbReference>
<comment type="caution">
    <text evidence="9">The sequence shown here is derived from an EMBL/GenBank/DDBJ whole genome shotgun (WGS) entry which is preliminary data.</text>
</comment>
<feature type="signal peptide" evidence="6">
    <location>
        <begin position="1"/>
        <end position="22"/>
    </location>
</feature>
<comment type="similarity">
    <text evidence="2">Belongs to the SusD family.</text>
</comment>
<dbReference type="STRING" id="1121895.GCA_000378485_04000"/>
<dbReference type="EMBL" id="JRLX01000038">
    <property type="protein sequence ID" value="KGO84758.1"/>
    <property type="molecule type" value="Genomic_DNA"/>
</dbReference>
<keyword evidence="5" id="KW-0998">Cell outer membrane</keyword>
<evidence type="ECO:0000313" key="9">
    <source>
        <dbReference type="EMBL" id="KGO84758.1"/>
    </source>
</evidence>
<comment type="subcellular location">
    <subcellularLocation>
        <location evidence="1">Cell outer membrane</location>
    </subcellularLocation>
</comment>
<dbReference type="GO" id="GO:0009279">
    <property type="term" value="C:cell outer membrane"/>
    <property type="evidence" value="ECO:0007669"/>
    <property type="project" value="UniProtKB-SubCell"/>
</dbReference>
<keyword evidence="4" id="KW-0472">Membrane</keyword>
<evidence type="ECO:0000313" key="10">
    <source>
        <dbReference type="Proteomes" id="UP000030152"/>
    </source>
</evidence>
<dbReference type="eggNOG" id="COG1395">
    <property type="taxonomic scope" value="Bacteria"/>
</dbReference>
<feature type="domain" description="RagB/SusD" evidence="7">
    <location>
        <begin position="340"/>
        <end position="495"/>
    </location>
</feature>
<evidence type="ECO:0000256" key="1">
    <source>
        <dbReference type="ARBA" id="ARBA00004442"/>
    </source>
</evidence>
<accession>A0A0A2LZY0</accession>
<evidence type="ECO:0000259" key="8">
    <source>
        <dbReference type="Pfam" id="PF14322"/>
    </source>
</evidence>
<dbReference type="PROSITE" id="PS51257">
    <property type="entry name" value="PROKAR_LIPOPROTEIN"/>
    <property type="match status" value="1"/>
</dbReference>
<dbReference type="InterPro" id="IPR033985">
    <property type="entry name" value="SusD-like_N"/>
</dbReference>
<keyword evidence="3 6" id="KW-0732">Signal</keyword>
<dbReference type="InterPro" id="IPR011990">
    <property type="entry name" value="TPR-like_helical_dom_sf"/>
</dbReference>
<evidence type="ECO:0000256" key="2">
    <source>
        <dbReference type="ARBA" id="ARBA00006275"/>
    </source>
</evidence>
<dbReference type="Proteomes" id="UP000030152">
    <property type="component" value="Unassembled WGS sequence"/>
</dbReference>
<evidence type="ECO:0000259" key="7">
    <source>
        <dbReference type="Pfam" id="PF07980"/>
    </source>
</evidence>
<evidence type="ECO:0008006" key="11">
    <source>
        <dbReference type="Google" id="ProtNLM"/>
    </source>
</evidence>
<dbReference type="Gene3D" id="1.25.40.390">
    <property type="match status" value="1"/>
</dbReference>
<keyword evidence="10" id="KW-1185">Reference proteome</keyword>
<dbReference type="RefSeq" id="WP_020215176.1">
    <property type="nucleotide sequence ID" value="NZ_JRLX01000038.1"/>
</dbReference>
<evidence type="ECO:0000256" key="6">
    <source>
        <dbReference type="SAM" id="SignalP"/>
    </source>
</evidence>
<feature type="chain" id="PRO_5002002696" description="Carbohydrate-binding protein SusD" evidence="6">
    <location>
        <begin position="23"/>
        <end position="495"/>
    </location>
</feature>
<organism evidence="9 10">
    <name type="scientific">Flavobacterium rivuli WB 3.3-2 = DSM 21788</name>
    <dbReference type="NCBI Taxonomy" id="1121895"/>
    <lineage>
        <taxon>Bacteria</taxon>
        <taxon>Pseudomonadati</taxon>
        <taxon>Bacteroidota</taxon>
        <taxon>Flavobacteriia</taxon>
        <taxon>Flavobacteriales</taxon>
        <taxon>Flavobacteriaceae</taxon>
        <taxon>Flavobacterium</taxon>
    </lineage>
</organism>
<feature type="domain" description="SusD-like N-terminal" evidence="8">
    <location>
        <begin position="46"/>
        <end position="198"/>
    </location>
</feature>
<dbReference type="InterPro" id="IPR012944">
    <property type="entry name" value="SusD_RagB_dom"/>
</dbReference>